<accession>A0ABP9BU65</accession>
<dbReference type="PANTHER" id="PTHR38468">
    <property type="entry name" value="SLL0939 PROTEIN"/>
    <property type="match status" value="1"/>
</dbReference>
<proteinExistence type="predicted"/>
<evidence type="ECO:0000313" key="4">
    <source>
        <dbReference type="Proteomes" id="UP001500928"/>
    </source>
</evidence>
<feature type="region of interest" description="Disordered" evidence="1">
    <location>
        <begin position="133"/>
        <end position="158"/>
    </location>
</feature>
<keyword evidence="2" id="KW-0812">Transmembrane</keyword>
<keyword evidence="4" id="KW-1185">Reference proteome</keyword>
<dbReference type="RefSeq" id="WP_345419720.1">
    <property type="nucleotide sequence ID" value="NZ_BAABHO010000037.1"/>
</dbReference>
<keyword evidence="2" id="KW-0472">Membrane</keyword>
<evidence type="ECO:0000313" key="3">
    <source>
        <dbReference type="EMBL" id="GAA4800588.1"/>
    </source>
</evidence>
<dbReference type="Pfam" id="PF07784">
    <property type="entry name" value="DUF1622"/>
    <property type="match status" value="1"/>
</dbReference>
<dbReference type="PANTHER" id="PTHR38468:SF1">
    <property type="entry name" value="SLL0939 PROTEIN"/>
    <property type="match status" value="1"/>
</dbReference>
<gene>
    <name evidence="3" type="ORF">GCM10023200_41830</name>
</gene>
<name>A0ABP9BU65_9PSEU</name>
<evidence type="ECO:0000256" key="2">
    <source>
        <dbReference type="SAM" id="Phobius"/>
    </source>
</evidence>
<sequence length="158" mass="16650">MHRTTGATFVDLMDRVAQVFEVVAVGLLVVGLVWSLVLAGVTWVRSRAGHRAFVALRESFGGTLLLGVEVLVAADLIRTIAVEPTVENVAVLGLIVVIRTFLSFSLEIEIEGVPPWRRALVGGASRTARAARRALTDAPGAVPPRASDGGADGRSPDS</sequence>
<keyword evidence="2" id="KW-1133">Transmembrane helix</keyword>
<dbReference type="EMBL" id="BAABHO010000037">
    <property type="protein sequence ID" value="GAA4800588.1"/>
    <property type="molecule type" value="Genomic_DNA"/>
</dbReference>
<dbReference type="Proteomes" id="UP001500928">
    <property type="component" value="Unassembled WGS sequence"/>
</dbReference>
<protein>
    <submittedName>
        <fullName evidence="3">DUF1622 domain-containing protein</fullName>
    </submittedName>
</protein>
<reference evidence="4" key="1">
    <citation type="journal article" date="2019" name="Int. J. Syst. Evol. Microbiol.">
        <title>The Global Catalogue of Microorganisms (GCM) 10K type strain sequencing project: providing services to taxonomists for standard genome sequencing and annotation.</title>
        <authorList>
            <consortium name="The Broad Institute Genomics Platform"/>
            <consortium name="The Broad Institute Genome Sequencing Center for Infectious Disease"/>
            <person name="Wu L."/>
            <person name="Ma J."/>
        </authorList>
    </citation>
    <scope>NUCLEOTIDE SEQUENCE [LARGE SCALE GENOMIC DNA]</scope>
    <source>
        <strain evidence="4">JCM 17979</strain>
    </source>
</reference>
<organism evidence="3 4">
    <name type="scientific">Actinomycetospora chlora</name>
    <dbReference type="NCBI Taxonomy" id="663608"/>
    <lineage>
        <taxon>Bacteria</taxon>
        <taxon>Bacillati</taxon>
        <taxon>Actinomycetota</taxon>
        <taxon>Actinomycetes</taxon>
        <taxon>Pseudonocardiales</taxon>
        <taxon>Pseudonocardiaceae</taxon>
        <taxon>Actinomycetospora</taxon>
    </lineage>
</organism>
<feature type="transmembrane region" description="Helical" evidence="2">
    <location>
        <begin position="22"/>
        <end position="44"/>
    </location>
</feature>
<comment type="caution">
    <text evidence="3">The sequence shown here is derived from an EMBL/GenBank/DDBJ whole genome shotgun (WGS) entry which is preliminary data.</text>
</comment>
<dbReference type="InterPro" id="IPR012427">
    <property type="entry name" value="DUF1622"/>
</dbReference>
<evidence type="ECO:0000256" key="1">
    <source>
        <dbReference type="SAM" id="MobiDB-lite"/>
    </source>
</evidence>